<dbReference type="PANTHER" id="PTHR22916:SF51">
    <property type="entry name" value="GLYCOSYLTRANSFERASE EPSH-RELATED"/>
    <property type="match status" value="1"/>
</dbReference>
<dbReference type="InterPro" id="IPR001173">
    <property type="entry name" value="Glyco_trans_2-like"/>
</dbReference>
<feature type="domain" description="Glycosyltransferase 2-like" evidence="3">
    <location>
        <begin position="6"/>
        <end position="137"/>
    </location>
</feature>
<dbReference type="RefSeq" id="WP_110291095.1">
    <property type="nucleotide sequence ID" value="NZ_QICS01000005.1"/>
</dbReference>
<dbReference type="GO" id="GO:0016757">
    <property type="term" value="F:glycosyltransferase activity"/>
    <property type="evidence" value="ECO:0007669"/>
    <property type="project" value="UniProtKB-KW"/>
</dbReference>
<dbReference type="SUPFAM" id="SSF53448">
    <property type="entry name" value="Nucleotide-diphospho-sugar transferases"/>
    <property type="match status" value="1"/>
</dbReference>
<gene>
    <name evidence="4" type="ORF">C8E03_10565</name>
</gene>
<evidence type="ECO:0000256" key="1">
    <source>
        <dbReference type="ARBA" id="ARBA00022676"/>
    </source>
</evidence>
<dbReference type="InterPro" id="IPR029044">
    <property type="entry name" value="Nucleotide-diphossugar_trans"/>
</dbReference>
<proteinExistence type="predicted"/>
<organism evidence="4 5">
    <name type="scientific">Lachnotalea glycerini</name>
    <dbReference type="NCBI Taxonomy" id="1763509"/>
    <lineage>
        <taxon>Bacteria</taxon>
        <taxon>Bacillati</taxon>
        <taxon>Bacillota</taxon>
        <taxon>Clostridia</taxon>
        <taxon>Lachnospirales</taxon>
        <taxon>Lachnospiraceae</taxon>
        <taxon>Lachnotalea</taxon>
    </lineage>
</organism>
<keyword evidence="2 4" id="KW-0808">Transferase</keyword>
<dbReference type="EMBL" id="QICS01000005">
    <property type="protein sequence ID" value="PXV90158.1"/>
    <property type="molecule type" value="Genomic_DNA"/>
</dbReference>
<keyword evidence="1" id="KW-0328">Glycosyltransferase</keyword>
<dbReference type="Pfam" id="PF00535">
    <property type="entry name" value="Glycos_transf_2"/>
    <property type="match status" value="1"/>
</dbReference>
<comment type="caution">
    <text evidence="4">The sequence shown here is derived from an EMBL/GenBank/DDBJ whole genome shotgun (WGS) entry which is preliminary data.</text>
</comment>
<evidence type="ECO:0000259" key="3">
    <source>
        <dbReference type="Pfam" id="PF00535"/>
    </source>
</evidence>
<evidence type="ECO:0000256" key="2">
    <source>
        <dbReference type="ARBA" id="ARBA00022679"/>
    </source>
</evidence>
<reference evidence="4 5" key="1">
    <citation type="submission" date="2018-05" db="EMBL/GenBank/DDBJ databases">
        <title>Genomic Encyclopedia of Type Strains, Phase IV (KMG-IV): sequencing the most valuable type-strain genomes for metagenomic binning, comparative biology and taxonomic classification.</title>
        <authorList>
            <person name="Goeker M."/>
        </authorList>
    </citation>
    <scope>NUCLEOTIDE SEQUENCE [LARGE SCALE GENOMIC DNA]</scope>
    <source>
        <strain evidence="4 5">DSM 28816</strain>
    </source>
</reference>
<evidence type="ECO:0000313" key="5">
    <source>
        <dbReference type="Proteomes" id="UP000247523"/>
    </source>
</evidence>
<sequence length="346" mass="39835">MSPKVSIVVPVYNVEKYLERCVQSIQNQTMKDIEIILVDDGATDTSGKICDEYAKTDSRIQVIHKENGGLTSAWKAGVLKASGEFVGFVDSDDWIDMDMFTTLYEKAKETDSDLTICGLTYEFEDGLTKTKTESSKLSGKVYERADIVKEIYPTFLSDGSFFGRTIQPARVTKLYKRQIILENIKYCSDLVSIGEDLQLTFPVLCDAKRVSMIDNYFPYHYWINQKSMTGKHDPDYVGKIAETMNQLLNISIQKNVYDFSTQITNDFLCLTILGIKGEIMKNYKSGFRQVIRNLKKIFQKPEVRLAIESYDMPKLSMSEKIYINLIRYKLYRCCFLITFVFFKLRG</sequence>
<name>A0A318EN82_9FIRM</name>
<dbReference type="PANTHER" id="PTHR22916">
    <property type="entry name" value="GLYCOSYLTRANSFERASE"/>
    <property type="match status" value="1"/>
</dbReference>
<dbReference type="CDD" id="cd00761">
    <property type="entry name" value="Glyco_tranf_GTA_type"/>
    <property type="match status" value="1"/>
</dbReference>
<protein>
    <submittedName>
        <fullName evidence="4">Glycosyl transferase family 2</fullName>
    </submittedName>
</protein>
<dbReference type="AlphaFoldDB" id="A0A318EN82"/>
<evidence type="ECO:0000313" key="4">
    <source>
        <dbReference type="EMBL" id="PXV90158.1"/>
    </source>
</evidence>
<dbReference type="Proteomes" id="UP000247523">
    <property type="component" value="Unassembled WGS sequence"/>
</dbReference>
<accession>A0A318EN82</accession>
<dbReference type="Gene3D" id="3.90.550.10">
    <property type="entry name" value="Spore Coat Polysaccharide Biosynthesis Protein SpsA, Chain A"/>
    <property type="match status" value="1"/>
</dbReference>